<feature type="domain" description="Glycosyl transferase family 1" evidence="4">
    <location>
        <begin position="366"/>
        <end position="536"/>
    </location>
</feature>
<feature type="compositionally biased region" description="Low complexity" evidence="3">
    <location>
        <begin position="142"/>
        <end position="152"/>
    </location>
</feature>
<dbReference type="InterPro" id="IPR028098">
    <property type="entry name" value="Glyco_trans_4-like_N"/>
</dbReference>
<dbReference type="PANTHER" id="PTHR45947:SF3">
    <property type="entry name" value="SULFOQUINOVOSYL TRANSFERASE SQD2"/>
    <property type="match status" value="1"/>
</dbReference>
<feature type="region of interest" description="Disordered" evidence="3">
    <location>
        <begin position="128"/>
        <end position="157"/>
    </location>
</feature>
<accession>A0A1I1PBN7</accession>
<keyword evidence="1" id="KW-0328">Glycosyltransferase</keyword>
<dbReference type="InterPro" id="IPR001296">
    <property type="entry name" value="Glyco_trans_1"/>
</dbReference>
<evidence type="ECO:0000256" key="2">
    <source>
        <dbReference type="ARBA" id="ARBA00022679"/>
    </source>
</evidence>
<dbReference type="AlphaFoldDB" id="A0A1I1PBN7"/>
<dbReference type="PANTHER" id="PTHR45947">
    <property type="entry name" value="SULFOQUINOVOSYL TRANSFERASE SQD2"/>
    <property type="match status" value="1"/>
</dbReference>
<feature type="domain" description="Glycosyltransferase subfamily 4-like N-terminal" evidence="5">
    <location>
        <begin position="175"/>
        <end position="349"/>
    </location>
</feature>
<evidence type="ECO:0000256" key="3">
    <source>
        <dbReference type="SAM" id="MobiDB-lite"/>
    </source>
</evidence>
<dbReference type="Pfam" id="PF00534">
    <property type="entry name" value="Glycos_transf_1"/>
    <property type="match status" value="1"/>
</dbReference>
<organism evidence="6 7">
    <name type="scientific">Streptomyces aidingensis</name>
    <dbReference type="NCBI Taxonomy" id="910347"/>
    <lineage>
        <taxon>Bacteria</taxon>
        <taxon>Bacillati</taxon>
        <taxon>Actinomycetota</taxon>
        <taxon>Actinomycetes</taxon>
        <taxon>Kitasatosporales</taxon>
        <taxon>Streptomycetaceae</taxon>
        <taxon>Streptomyces</taxon>
    </lineage>
</organism>
<dbReference type="CDD" id="cd03794">
    <property type="entry name" value="GT4_WbuB-like"/>
    <property type="match status" value="1"/>
</dbReference>
<sequence>MRRTPRALILAGSVARRHMSNDPVRAGLLALRLTPERVKQSAFGLTLRVFPGAVLPRVLRLWETGRRERALGLAARAPARPRTLRRLARWAAAVERPDTARLLAGRLPPGGRHRARLEAVLARRAAGPAGAAVGRGPGEGPGEVPAPAARRPAGPPVPGRVLHLVTNSPPYRNAGYTVRTLGIVRGQRAAGLDPHVVTRLGFPVAQGVWDGRPVQYLEGVPHHRLLPLLMPAAPHRVLERNAELAARLVERLRPAVLHAATDHPNGRIALALRETYGLPVVYEVRGFLEETWLTQAPGRTPADPAYRRARELETHCMRAADAVITLGEQMRREIVSRGVPPERVHVVPNAVDEEFLRPPPDAGPLRAALGIAPDEPVAGTVATLTPHEGVSTLVRAAAELRRRGGALRVLVVGDGPQLAVVRRQAEALTPPGTVLFTGRVPHAEVRRHLAVLDVFAVPRTADRVCRLVTPLKPVEAMACGLPVLASDLPALAELVTDGVHGRLLPPDDPGAWAEALGGLLERPAERRRMGEAARRRVARDRTWSRAGVRTRDIYRMLGAA</sequence>
<dbReference type="GO" id="GO:1901137">
    <property type="term" value="P:carbohydrate derivative biosynthetic process"/>
    <property type="evidence" value="ECO:0007669"/>
    <property type="project" value="UniProtKB-ARBA"/>
</dbReference>
<dbReference type="Gene3D" id="3.40.50.2000">
    <property type="entry name" value="Glycogen Phosphorylase B"/>
    <property type="match status" value="2"/>
</dbReference>
<dbReference type="SUPFAM" id="SSF53756">
    <property type="entry name" value="UDP-Glycosyltransferase/glycogen phosphorylase"/>
    <property type="match status" value="1"/>
</dbReference>
<dbReference type="InterPro" id="IPR050194">
    <property type="entry name" value="Glycosyltransferase_grp1"/>
</dbReference>
<keyword evidence="2 6" id="KW-0808">Transferase</keyword>
<name>A0A1I1PBN7_9ACTN</name>
<evidence type="ECO:0000313" key="7">
    <source>
        <dbReference type="Proteomes" id="UP000199207"/>
    </source>
</evidence>
<dbReference type="GO" id="GO:0016758">
    <property type="term" value="F:hexosyltransferase activity"/>
    <property type="evidence" value="ECO:0007669"/>
    <property type="project" value="TreeGrafter"/>
</dbReference>
<proteinExistence type="predicted"/>
<dbReference type="STRING" id="910347.SAMN05421773_10992"/>
<keyword evidence="7" id="KW-1185">Reference proteome</keyword>
<protein>
    <submittedName>
        <fullName evidence="6">Glycosyltransferase involved in cell wall bisynthesis</fullName>
    </submittedName>
</protein>
<evidence type="ECO:0000256" key="1">
    <source>
        <dbReference type="ARBA" id="ARBA00022676"/>
    </source>
</evidence>
<dbReference type="Proteomes" id="UP000199207">
    <property type="component" value="Unassembled WGS sequence"/>
</dbReference>
<evidence type="ECO:0000259" key="4">
    <source>
        <dbReference type="Pfam" id="PF00534"/>
    </source>
</evidence>
<evidence type="ECO:0000313" key="6">
    <source>
        <dbReference type="EMBL" id="SFD07257.1"/>
    </source>
</evidence>
<dbReference type="RefSeq" id="WP_245834208.1">
    <property type="nucleotide sequence ID" value="NZ_FOLM01000009.1"/>
</dbReference>
<evidence type="ECO:0000259" key="5">
    <source>
        <dbReference type="Pfam" id="PF13579"/>
    </source>
</evidence>
<gene>
    <name evidence="6" type="ORF">SAMN05421773_10992</name>
</gene>
<reference evidence="6 7" key="1">
    <citation type="submission" date="2016-10" db="EMBL/GenBank/DDBJ databases">
        <authorList>
            <person name="de Groot N.N."/>
        </authorList>
    </citation>
    <scope>NUCLEOTIDE SEQUENCE [LARGE SCALE GENOMIC DNA]</scope>
    <source>
        <strain evidence="6 7">CGMCC 4.5739</strain>
    </source>
</reference>
<dbReference type="EMBL" id="FOLM01000009">
    <property type="protein sequence ID" value="SFD07257.1"/>
    <property type="molecule type" value="Genomic_DNA"/>
</dbReference>
<dbReference type="Pfam" id="PF13579">
    <property type="entry name" value="Glyco_trans_4_4"/>
    <property type="match status" value="1"/>
</dbReference>